<evidence type="ECO:0000313" key="2">
    <source>
        <dbReference type="Proteomes" id="UP001230649"/>
    </source>
</evidence>
<protein>
    <submittedName>
        <fullName evidence="1">Uncharacterized protein</fullName>
    </submittedName>
</protein>
<accession>A0ACC2VE16</accession>
<reference evidence="1" key="1">
    <citation type="submission" date="2023-04" db="EMBL/GenBank/DDBJ databases">
        <title>Draft Genome sequencing of Naganishia species isolated from polar environments using Oxford Nanopore Technology.</title>
        <authorList>
            <person name="Leo P."/>
            <person name="Venkateswaran K."/>
        </authorList>
    </citation>
    <scope>NUCLEOTIDE SEQUENCE</scope>
    <source>
        <strain evidence="1">MNA-CCFEE 5262</strain>
    </source>
</reference>
<evidence type="ECO:0000313" key="1">
    <source>
        <dbReference type="EMBL" id="KAJ9097567.1"/>
    </source>
</evidence>
<proteinExistence type="predicted"/>
<organism evidence="1 2">
    <name type="scientific">Naganishia adeliensis</name>
    <dbReference type="NCBI Taxonomy" id="92952"/>
    <lineage>
        <taxon>Eukaryota</taxon>
        <taxon>Fungi</taxon>
        <taxon>Dikarya</taxon>
        <taxon>Basidiomycota</taxon>
        <taxon>Agaricomycotina</taxon>
        <taxon>Tremellomycetes</taxon>
        <taxon>Filobasidiales</taxon>
        <taxon>Filobasidiaceae</taxon>
        <taxon>Naganishia</taxon>
    </lineage>
</organism>
<dbReference type="EMBL" id="JASBWS010000101">
    <property type="protein sequence ID" value="KAJ9097567.1"/>
    <property type="molecule type" value="Genomic_DNA"/>
</dbReference>
<keyword evidence="2" id="KW-1185">Reference proteome</keyword>
<comment type="caution">
    <text evidence="1">The sequence shown here is derived from an EMBL/GenBank/DDBJ whole genome shotgun (WGS) entry which is preliminary data.</text>
</comment>
<gene>
    <name evidence="1" type="ORF">QFC20_006142</name>
</gene>
<dbReference type="Proteomes" id="UP001230649">
    <property type="component" value="Unassembled WGS sequence"/>
</dbReference>
<sequence>MPMELRNRSATLEPNSESPLTETPTSTTTPTINRSRSYTPVHEQQTHSNVHNPTEQVPDDESGRVTPEENILPSPLVQEIRDNERRARGRGEEDNDIRQLMNETRALRTEVTYMRGEQDGATGAARPASDETNRLRAFREGTYASNISHLNDTPRSKLKTTDLPKFYGKNTEDVDDWIEKVSAVTTHSGARDSELLRLIPLFLNGNASEWFTTLGEEGGARLNTWTGWKATLRHAFYLPDHEVWKRMICRNNILRGTESFGDYFQARRALQRYLYPEGTPDKILIQDIMAGILIHLHPIIRANSVEVQAIDQFRRVLNDLGPGIRDVKVAEIV</sequence>
<name>A0ACC2VE16_9TREE</name>